<dbReference type="AlphaFoldDB" id="A0A9D4ZJF0"/>
<evidence type="ECO:0000313" key="2">
    <source>
        <dbReference type="Proteomes" id="UP000886520"/>
    </source>
</evidence>
<protein>
    <submittedName>
        <fullName evidence="1">Uncharacterized protein</fullName>
    </submittedName>
</protein>
<sequence length="85" mass="9636">MVVSPYTNRLQSSEANSCWRRQSNLTMSAVRWLQYRRLSSFRGRLSGAWSIQSLPWCTKTHGNGEFGGLCAQCKISSDISRVFGM</sequence>
<comment type="caution">
    <text evidence="1">The sequence shown here is derived from an EMBL/GenBank/DDBJ whole genome shotgun (WGS) entry which is preliminary data.</text>
</comment>
<dbReference type="Proteomes" id="UP000886520">
    <property type="component" value="Chromosome 7"/>
</dbReference>
<accession>A0A9D4ZJF0</accession>
<keyword evidence="2" id="KW-1185">Reference proteome</keyword>
<evidence type="ECO:0000313" key="1">
    <source>
        <dbReference type="EMBL" id="KAI5077739.1"/>
    </source>
</evidence>
<name>A0A9D4ZJF0_ADICA</name>
<organism evidence="1 2">
    <name type="scientific">Adiantum capillus-veneris</name>
    <name type="common">Maidenhair fern</name>
    <dbReference type="NCBI Taxonomy" id="13818"/>
    <lineage>
        <taxon>Eukaryota</taxon>
        <taxon>Viridiplantae</taxon>
        <taxon>Streptophyta</taxon>
        <taxon>Embryophyta</taxon>
        <taxon>Tracheophyta</taxon>
        <taxon>Polypodiopsida</taxon>
        <taxon>Polypodiidae</taxon>
        <taxon>Polypodiales</taxon>
        <taxon>Pteridineae</taxon>
        <taxon>Pteridaceae</taxon>
        <taxon>Vittarioideae</taxon>
        <taxon>Adiantum</taxon>
    </lineage>
</organism>
<gene>
    <name evidence="1" type="ORF">GOP47_0007563</name>
</gene>
<reference evidence="1" key="1">
    <citation type="submission" date="2021-01" db="EMBL/GenBank/DDBJ databases">
        <title>Adiantum capillus-veneris genome.</title>
        <authorList>
            <person name="Fang Y."/>
            <person name="Liao Q."/>
        </authorList>
    </citation>
    <scope>NUCLEOTIDE SEQUENCE</scope>
    <source>
        <strain evidence="1">H3</strain>
        <tissue evidence="1">Leaf</tissue>
    </source>
</reference>
<dbReference type="EMBL" id="JABFUD020000007">
    <property type="protein sequence ID" value="KAI5077739.1"/>
    <property type="molecule type" value="Genomic_DNA"/>
</dbReference>
<proteinExistence type="predicted"/>